<name>A0A238HI99_9NEIS</name>
<reference evidence="2 3" key="2">
    <citation type="submission" date="2017-06" db="EMBL/GenBank/DDBJ databases">
        <authorList>
            <person name="Kim H.J."/>
            <person name="Triplett B.A."/>
        </authorList>
    </citation>
    <scope>NUCLEOTIDE SEQUENCE [LARGE SCALE GENOMIC DNA]</scope>
    <source>
        <strain evidence="2">Kingella_eburonensis</strain>
    </source>
</reference>
<evidence type="ECO:0000313" key="3">
    <source>
        <dbReference type="Proteomes" id="UP000215450"/>
    </source>
</evidence>
<protein>
    <submittedName>
        <fullName evidence="1">Putative molybdenum carrier</fullName>
    </submittedName>
</protein>
<gene>
    <name evidence="2" type="ORF">KEBURONENSIS_01981</name>
    <name evidence="1" type="ORF">KEBURONENSIS_01985</name>
</gene>
<proteinExistence type="predicted"/>
<dbReference type="InterPro" id="IPR024755">
    <property type="entry name" value="cpYpsA"/>
</dbReference>
<evidence type="ECO:0000313" key="1">
    <source>
        <dbReference type="EMBL" id="SMQ13319.1"/>
    </source>
</evidence>
<keyword evidence="3" id="KW-1185">Reference proteome</keyword>
<dbReference type="AlphaFoldDB" id="A0A238HI99"/>
<sequence length="158" mass="16994">MLKIISGAQTGADRGALNAALAAQIPCGGWCPEDRHAEDGEIAPHYLVTPLVGAGYRKRTRQNVLDSDATVIVYHTEIALGSGTELTLKTCISQRKPYLLLDSSVLLPGIAGKHIAEFVQRHRTSVLNVGGSRGSVVPTIELFTEKAVLSAIQYLREM</sequence>
<dbReference type="STRING" id="1522312.GCA_900177895_00989"/>
<dbReference type="OrthoDB" id="283616at2"/>
<dbReference type="SUPFAM" id="SSF102405">
    <property type="entry name" value="MCP/YpsA-like"/>
    <property type="match status" value="1"/>
</dbReference>
<reference evidence="1" key="1">
    <citation type="submission" date="2017-05" db="EMBL/GenBank/DDBJ databases">
        <authorList>
            <person name="Song R."/>
            <person name="Chenine A.L."/>
            <person name="Ruprecht R.M."/>
        </authorList>
    </citation>
    <scope>NUCLEOTIDE SEQUENCE</scope>
    <source>
        <strain evidence="1">Kingella_eburonensis</strain>
    </source>
</reference>
<accession>A0A238HI99</accession>
<organism evidence="1">
    <name type="scientific">Kingella negevensis</name>
    <dbReference type="NCBI Taxonomy" id="1522312"/>
    <lineage>
        <taxon>Bacteria</taxon>
        <taxon>Pseudomonadati</taxon>
        <taxon>Pseudomonadota</taxon>
        <taxon>Betaproteobacteria</taxon>
        <taxon>Neisseriales</taxon>
        <taxon>Neisseriaceae</taxon>
        <taxon>Kingella</taxon>
    </lineage>
</organism>
<evidence type="ECO:0000313" key="2">
    <source>
        <dbReference type="EMBL" id="SNB81923.1"/>
    </source>
</evidence>
<dbReference type="Proteomes" id="UP000215450">
    <property type="component" value="Unassembled WGS sequence"/>
</dbReference>
<dbReference type="EMBL" id="FXUV01000057">
    <property type="protein sequence ID" value="SMQ13319.1"/>
    <property type="molecule type" value="Genomic_DNA"/>
</dbReference>
<dbReference type="EMBL" id="FXUV02000060">
    <property type="protein sequence ID" value="SNB81923.1"/>
    <property type="molecule type" value="Genomic_DNA"/>
</dbReference>
<dbReference type="Pfam" id="PF12694">
    <property type="entry name" value="cpYpsA"/>
    <property type="match status" value="1"/>
</dbReference>
<dbReference type="RefSeq" id="WP_095063290.1">
    <property type="nucleotide sequence ID" value="NZ_FXUV02000060.1"/>
</dbReference>
<dbReference type="Gene3D" id="3.40.50.450">
    <property type="match status" value="1"/>
</dbReference>